<dbReference type="RefSeq" id="YP_009193873.1">
    <property type="nucleotide sequence ID" value="NC_028746.1"/>
</dbReference>
<evidence type="ECO:0000313" key="2">
    <source>
        <dbReference type="Proteomes" id="UP000204186"/>
    </source>
</evidence>
<proteinExistence type="predicted"/>
<evidence type="ECO:0000313" key="1">
    <source>
        <dbReference type="EMBL" id="ALA12460.1"/>
    </source>
</evidence>
<gene>
    <name evidence="1" type="ORF">HARRISON_60</name>
</gene>
<sequence length="182" mass="21461">MINALQLHEIQEVEELTEESRQRFEVKDVQSLSWVLRKMAALQAKKLEVNELIDVEIERLQHFRNKELESLQNNEDFFRGLISEYAIRKRDEDPKFKEKTPYGAISFRKKQPKWHYNDAALINHLKSNDLTEFVRVKEEPDKVAIKKQFKLNNGLIYDPDGQAVEGITVEQQPDELVIKLEV</sequence>
<keyword evidence="2" id="KW-1185">Reference proteome</keyword>
<organism evidence="1 2">
    <name type="scientific">Paenibacillus phage Harrison</name>
    <dbReference type="NCBI Taxonomy" id="1636257"/>
    <lineage>
        <taxon>Viruses</taxon>
        <taxon>Duplodnaviria</taxon>
        <taxon>Heunggongvirae</taxon>
        <taxon>Uroviricota</taxon>
        <taxon>Caudoviricetes</taxon>
        <taxon>Gochnauervirinae</taxon>
        <taxon>Harrisonvirus</taxon>
        <taxon>Harrisonvirus harrison</taxon>
    </lineage>
</organism>
<dbReference type="GeneID" id="26613524"/>
<evidence type="ECO:0008006" key="3">
    <source>
        <dbReference type="Google" id="ProtNLM"/>
    </source>
</evidence>
<dbReference type="Proteomes" id="UP000204186">
    <property type="component" value="Segment"/>
</dbReference>
<dbReference type="GO" id="GO:0042262">
    <property type="term" value="P:DNA protection"/>
    <property type="evidence" value="ECO:0007669"/>
    <property type="project" value="InterPro"/>
</dbReference>
<name>A0A0K2CY80_9CAUD</name>
<dbReference type="Pfam" id="PF07352">
    <property type="entry name" value="Phage_Mu_Gam"/>
    <property type="match status" value="1"/>
</dbReference>
<dbReference type="EMBL" id="KT361651">
    <property type="protein sequence ID" value="ALA12460.1"/>
    <property type="molecule type" value="Genomic_DNA"/>
</dbReference>
<dbReference type="InterPro" id="IPR009951">
    <property type="entry name" value="Host-nuc_inhib_Gam"/>
</dbReference>
<accession>A0A0K2CY80</accession>
<dbReference type="SUPFAM" id="SSF161266">
    <property type="entry name" value="Gam-like"/>
    <property type="match status" value="1"/>
</dbReference>
<protein>
    <recommendedName>
        <fullName evidence="3">Mu-like prophage host-nuclease inhibitor protein Gam</fullName>
    </recommendedName>
</protein>
<dbReference type="GO" id="GO:0003690">
    <property type="term" value="F:double-stranded DNA binding"/>
    <property type="evidence" value="ECO:0007669"/>
    <property type="project" value="InterPro"/>
</dbReference>
<reference evidence="1 2" key="1">
    <citation type="journal article" date="2015" name="Genome Announc.">
        <title>Complete Genome Sequences of Nine Phages Capable of Infecting Paenibacillus larvae, the Causative Agent of American Foulbrood Disease in Honeybees.</title>
        <authorList>
            <person name="Tsourkas P.K."/>
            <person name="Yost D.G."/>
            <person name="Krohn A."/>
            <person name="LeBlanc L."/>
            <person name="Zhang A."/>
            <person name="Stamereilers C."/>
            <person name="Amy P.S."/>
        </authorList>
    </citation>
    <scope>NUCLEOTIDE SEQUENCE [LARGE SCALE GENOMIC DNA]</scope>
</reference>
<dbReference type="KEGG" id="vg:26613524"/>